<dbReference type="PANTHER" id="PTHR37739">
    <property type="entry name" value="KINESIN-LIKE PROTEIN KIN-12D"/>
    <property type="match status" value="1"/>
</dbReference>
<protein>
    <recommendedName>
        <fullName evidence="8">Kinesin motor domain-containing protein</fullName>
    </recommendedName>
</protein>
<organism evidence="9 10">
    <name type="scientific">Hibiscus trionum</name>
    <name type="common">Flower of an hour</name>
    <dbReference type="NCBI Taxonomy" id="183268"/>
    <lineage>
        <taxon>Eukaryota</taxon>
        <taxon>Viridiplantae</taxon>
        <taxon>Streptophyta</taxon>
        <taxon>Embryophyta</taxon>
        <taxon>Tracheophyta</taxon>
        <taxon>Spermatophyta</taxon>
        <taxon>Magnoliopsida</taxon>
        <taxon>eudicotyledons</taxon>
        <taxon>Gunneridae</taxon>
        <taxon>Pentapetalae</taxon>
        <taxon>rosids</taxon>
        <taxon>malvids</taxon>
        <taxon>Malvales</taxon>
        <taxon>Malvaceae</taxon>
        <taxon>Malvoideae</taxon>
        <taxon>Hibiscus</taxon>
    </lineage>
</organism>
<evidence type="ECO:0000256" key="6">
    <source>
        <dbReference type="ARBA" id="ARBA00034488"/>
    </source>
</evidence>
<dbReference type="InterPro" id="IPR001752">
    <property type="entry name" value="Kinesin_motor_dom"/>
</dbReference>
<evidence type="ECO:0000313" key="10">
    <source>
        <dbReference type="Proteomes" id="UP001165190"/>
    </source>
</evidence>
<keyword evidence="3" id="KW-0067">ATP-binding</keyword>
<dbReference type="Proteomes" id="UP001165190">
    <property type="component" value="Unassembled WGS sequence"/>
</dbReference>
<name>A0A9W7HWJ6_HIBTR</name>
<keyword evidence="5" id="KW-0505">Motor protein</keyword>
<comment type="similarity">
    <text evidence="6">Belongs to the TRAFAC class myosin-kinesin ATPase superfamily. Kinesin family. KIN-12 subfamily.</text>
</comment>
<keyword evidence="10" id="KW-1185">Reference proteome</keyword>
<evidence type="ECO:0000256" key="1">
    <source>
        <dbReference type="ARBA" id="ARBA00022701"/>
    </source>
</evidence>
<dbReference type="PANTHER" id="PTHR37739:SF8">
    <property type="entry name" value="KINESIN-LIKE PROTEIN KIN-12D"/>
    <property type="match status" value="1"/>
</dbReference>
<dbReference type="InterPro" id="IPR027417">
    <property type="entry name" value="P-loop_NTPase"/>
</dbReference>
<evidence type="ECO:0000256" key="4">
    <source>
        <dbReference type="ARBA" id="ARBA00023054"/>
    </source>
</evidence>
<dbReference type="InterPro" id="IPR044986">
    <property type="entry name" value="KIF15/KIN-12"/>
</dbReference>
<dbReference type="Pfam" id="PF00225">
    <property type="entry name" value="Kinesin"/>
    <property type="match status" value="1"/>
</dbReference>
<sequence length="81" mass="8896">MLSRSCSFASTITATLQLEGNRDNKTSEMCPEQVEGDHLKEASSINKSLSTLGHIIMVVVDAANGKPWHITFRDSKLTFSL</sequence>
<dbReference type="OrthoDB" id="3176171at2759"/>
<keyword evidence="1" id="KW-0493">Microtubule</keyword>
<reference evidence="9" key="1">
    <citation type="submission" date="2023-05" db="EMBL/GenBank/DDBJ databases">
        <title>Genome and transcriptome analyses reveal genes involved in the formation of fine ridges on petal epidermal cells in Hibiscus trionum.</title>
        <authorList>
            <person name="Koshimizu S."/>
            <person name="Masuda S."/>
            <person name="Ishii T."/>
            <person name="Shirasu K."/>
            <person name="Hoshino A."/>
            <person name="Arita M."/>
        </authorList>
    </citation>
    <scope>NUCLEOTIDE SEQUENCE</scope>
    <source>
        <strain evidence="9">Hamamatsu line</strain>
    </source>
</reference>
<dbReference type="InterPro" id="IPR036961">
    <property type="entry name" value="Kinesin_motor_dom_sf"/>
</dbReference>
<dbReference type="GO" id="GO:0003777">
    <property type="term" value="F:microtubule motor activity"/>
    <property type="evidence" value="ECO:0007669"/>
    <property type="project" value="InterPro"/>
</dbReference>
<feature type="domain" description="Kinesin motor" evidence="8">
    <location>
        <begin position="1"/>
        <end position="81"/>
    </location>
</feature>
<dbReference type="GO" id="GO:0008017">
    <property type="term" value="F:microtubule binding"/>
    <property type="evidence" value="ECO:0007669"/>
    <property type="project" value="InterPro"/>
</dbReference>
<comment type="caution">
    <text evidence="9">The sequence shown here is derived from an EMBL/GenBank/DDBJ whole genome shotgun (WGS) entry which is preliminary data.</text>
</comment>
<keyword evidence="4" id="KW-0175">Coiled coil</keyword>
<evidence type="ECO:0000256" key="5">
    <source>
        <dbReference type="ARBA" id="ARBA00023175"/>
    </source>
</evidence>
<evidence type="ECO:0000256" key="3">
    <source>
        <dbReference type="ARBA" id="ARBA00022840"/>
    </source>
</evidence>
<gene>
    <name evidence="9" type="ORF">HRI_002240300</name>
</gene>
<dbReference type="EMBL" id="BSYR01000020">
    <property type="protein sequence ID" value="GMI85710.1"/>
    <property type="molecule type" value="Genomic_DNA"/>
</dbReference>
<dbReference type="GO" id="GO:0005524">
    <property type="term" value="F:ATP binding"/>
    <property type="evidence" value="ECO:0007669"/>
    <property type="project" value="UniProtKB-KW"/>
</dbReference>
<evidence type="ECO:0000259" key="8">
    <source>
        <dbReference type="PROSITE" id="PS50067"/>
    </source>
</evidence>
<dbReference type="PROSITE" id="PS50067">
    <property type="entry name" value="KINESIN_MOTOR_2"/>
    <property type="match status" value="1"/>
</dbReference>
<comment type="caution">
    <text evidence="7">Lacks conserved residue(s) required for the propagation of feature annotation.</text>
</comment>
<keyword evidence="2" id="KW-0547">Nucleotide-binding</keyword>
<proteinExistence type="inferred from homology"/>
<dbReference type="AlphaFoldDB" id="A0A9W7HWJ6"/>
<evidence type="ECO:0000313" key="9">
    <source>
        <dbReference type="EMBL" id="GMI85710.1"/>
    </source>
</evidence>
<dbReference type="Gene3D" id="3.40.850.10">
    <property type="entry name" value="Kinesin motor domain"/>
    <property type="match status" value="1"/>
</dbReference>
<dbReference type="GO" id="GO:0005874">
    <property type="term" value="C:microtubule"/>
    <property type="evidence" value="ECO:0007669"/>
    <property type="project" value="UniProtKB-KW"/>
</dbReference>
<evidence type="ECO:0000256" key="7">
    <source>
        <dbReference type="PROSITE-ProRule" id="PRU00283"/>
    </source>
</evidence>
<dbReference type="GO" id="GO:0007018">
    <property type="term" value="P:microtubule-based movement"/>
    <property type="evidence" value="ECO:0007669"/>
    <property type="project" value="InterPro"/>
</dbReference>
<accession>A0A9W7HWJ6</accession>
<dbReference type="SUPFAM" id="SSF52540">
    <property type="entry name" value="P-loop containing nucleoside triphosphate hydrolases"/>
    <property type="match status" value="1"/>
</dbReference>
<evidence type="ECO:0000256" key="2">
    <source>
        <dbReference type="ARBA" id="ARBA00022741"/>
    </source>
</evidence>